<organism evidence="1 2">
    <name type="scientific">Plasmodiophora brassicae</name>
    <name type="common">Clubroot disease agent</name>
    <dbReference type="NCBI Taxonomy" id="37360"/>
    <lineage>
        <taxon>Eukaryota</taxon>
        <taxon>Sar</taxon>
        <taxon>Rhizaria</taxon>
        <taxon>Endomyxa</taxon>
        <taxon>Phytomyxea</taxon>
        <taxon>Plasmodiophorida</taxon>
        <taxon>Plasmodiophoridae</taxon>
        <taxon>Plasmodiophora</taxon>
    </lineage>
</organism>
<gene>
    <name evidence="1" type="ORF">PLBR_LOCUS7164</name>
</gene>
<sequence length="194" mass="20864">MSAWTAAAVMVAIGVGVGTGVRLEQRMPQHVAHAGIDDPPPGRAVCLFVFVDGVVALTMRTNRSAIVVLEGERAPVVSLAAGELESCYDRDVARSIAPSAVASDDICTAVPVTLARDRSGGHPWSHWMTVAACGMMSAIILRTGLRPAGNRLWSCVVINVRAVSERKRICERDFTALRFRSEPDDVRVAREPCQ</sequence>
<dbReference type="EMBL" id="OVEO01000013">
    <property type="protein sequence ID" value="SPQ99949.1"/>
    <property type="molecule type" value="Genomic_DNA"/>
</dbReference>
<dbReference type="Proteomes" id="UP000290189">
    <property type="component" value="Unassembled WGS sequence"/>
</dbReference>
<proteinExistence type="predicted"/>
<keyword evidence="1" id="KW-0496">Mitochondrion</keyword>
<evidence type="ECO:0000313" key="1">
    <source>
        <dbReference type="EMBL" id="SPQ99949.1"/>
    </source>
</evidence>
<reference evidence="1 2" key="1">
    <citation type="submission" date="2018-03" db="EMBL/GenBank/DDBJ databases">
        <authorList>
            <person name="Fogelqvist J."/>
        </authorList>
    </citation>
    <scope>NUCLEOTIDE SEQUENCE [LARGE SCALE GENOMIC DNA]</scope>
</reference>
<accession>A0A3P3YIK0</accession>
<evidence type="ECO:0000313" key="2">
    <source>
        <dbReference type="Proteomes" id="UP000290189"/>
    </source>
</evidence>
<name>A0A3P3YIK0_PLABS</name>
<geneLocation type="mitochondrion" evidence="1"/>
<dbReference type="AlphaFoldDB" id="A0A3P3YIK0"/>
<protein>
    <submittedName>
        <fullName evidence="1">Uncharacterized protein</fullName>
    </submittedName>
</protein>